<keyword evidence="2" id="KW-1185">Reference proteome</keyword>
<comment type="caution">
    <text evidence="1">The sequence shown here is derived from an EMBL/GenBank/DDBJ whole genome shotgun (WGS) entry which is preliminary data.</text>
</comment>
<dbReference type="InterPro" id="IPR029068">
    <property type="entry name" value="Glyas_Bleomycin-R_OHBP_Dase"/>
</dbReference>
<organism evidence="1 2">
    <name type="scientific">Ponticaulis profundi</name>
    <dbReference type="NCBI Taxonomy" id="2665222"/>
    <lineage>
        <taxon>Bacteria</taxon>
        <taxon>Pseudomonadati</taxon>
        <taxon>Pseudomonadota</taxon>
        <taxon>Alphaproteobacteria</taxon>
        <taxon>Hyphomonadales</taxon>
        <taxon>Hyphomonadaceae</taxon>
        <taxon>Ponticaulis</taxon>
    </lineage>
</organism>
<dbReference type="RefSeq" id="WP_377378730.1">
    <property type="nucleotide sequence ID" value="NZ_JBHSSW010000012.1"/>
</dbReference>
<reference evidence="2" key="1">
    <citation type="journal article" date="2019" name="Int. J. Syst. Evol. Microbiol.">
        <title>The Global Catalogue of Microorganisms (GCM) 10K type strain sequencing project: providing services to taxonomists for standard genome sequencing and annotation.</title>
        <authorList>
            <consortium name="The Broad Institute Genomics Platform"/>
            <consortium name="The Broad Institute Genome Sequencing Center for Infectious Disease"/>
            <person name="Wu L."/>
            <person name="Ma J."/>
        </authorList>
    </citation>
    <scope>NUCLEOTIDE SEQUENCE [LARGE SCALE GENOMIC DNA]</scope>
    <source>
        <strain evidence="2">CGMCC-1.15741</strain>
    </source>
</reference>
<dbReference type="SUPFAM" id="SSF54593">
    <property type="entry name" value="Glyoxalase/Bleomycin resistance protein/Dihydroxybiphenyl dioxygenase"/>
    <property type="match status" value="1"/>
</dbReference>
<dbReference type="Gene3D" id="3.10.180.10">
    <property type="entry name" value="2,3-Dihydroxybiphenyl 1,2-Dioxygenase, domain 1"/>
    <property type="match status" value="1"/>
</dbReference>
<sequence>MTSGLRIRQIVFACESTERFSELTAILGLQTPFPDPGVAEFGLVNEVYALGDQFIEIVVPTTPEAPARRFLDRNGEGGYMAIFQVPDIQASRARLDAQKLRRVWDIDLDDISASHIHPADIGGAIVSIDEPRPASAWRWGGPDWDQRSAVGGVCGITLSAPDPVALGKTWATALGADYDDARNCFDTEDGPVCFQHGETTGITAYHLDLPDKASILKRASEQGCEIDARGFEFCGVQMLL</sequence>
<dbReference type="EMBL" id="JBHSSW010000012">
    <property type="protein sequence ID" value="MFC6198481.1"/>
    <property type="molecule type" value="Genomic_DNA"/>
</dbReference>
<evidence type="ECO:0000313" key="1">
    <source>
        <dbReference type="EMBL" id="MFC6198481.1"/>
    </source>
</evidence>
<proteinExistence type="predicted"/>
<protein>
    <recommendedName>
        <fullName evidence="3">Glyoxalase-like domain-containing protein</fullName>
    </recommendedName>
</protein>
<gene>
    <name evidence="1" type="ORF">ACFQDM_10335</name>
</gene>
<name>A0ABW1S9W8_9PROT</name>
<accession>A0ABW1S9W8</accession>
<dbReference type="Proteomes" id="UP001596303">
    <property type="component" value="Unassembled WGS sequence"/>
</dbReference>
<evidence type="ECO:0000313" key="2">
    <source>
        <dbReference type="Proteomes" id="UP001596303"/>
    </source>
</evidence>
<evidence type="ECO:0008006" key="3">
    <source>
        <dbReference type="Google" id="ProtNLM"/>
    </source>
</evidence>